<comment type="caution">
    <text evidence="1">The sequence shown here is derived from an EMBL/GenBank/DDBJ whole genome shotgun (WGS) entry which is preliminary data.</text>
</comment>
<evidence type="ECO:0000313" key="1">
    <source>
        <dbReference type="EMBL" id="KAH8026916.1"/>
    </source>
</evidence>
<dbReference type="EMBL" id="JABSTU010000006">
    <property type="protein sequence ID" value="KAH8026916.1"/>
    <property type="molecule type" value="Genomic_DNA"/>
</dbReference>
<proteinExistence type="predicted"/>
<keyword evidence="2" id="KW-1185">Reference proteome</keyword>
<protein>
    <submittedName>
        <fullName evidence="1">Uncharacterized protein</fullName>
    </submittedName>
</protein>
<reference evidence="1" key="2">
    <citation type="submission" date="2021-09" db="EMBL/GenBank/DDBJ databases">
        <authorList>
            <person name="Jia N."/>
            <person name="Wang J."/>
            <person name="Shi W."/>
            <person name="Du L."/>
            <person name="Sun Y."/>
            <person name="Zhan W."/>
            <person name="Jiang J."/>
            <person name="Wang Q."/>
            <person name="Zhang B."/>
            <person name="Ji P."/>
            <person name="Sakyi L.B."/>
            <person name="Cui X."/>
            <person name="Yuan T."/>
            <person name="Jiang B."/>
            <person name="Yang W."/>
            <person name="Lam T.T.-Y."/>
            <person name="Chang Q."/>
            <person name="Ding S."/>
            <person name="Wang X."/>
            <person name="Zhu J."/>
            <person name="Ruan X."/>
            <person name="Zhao L."/>
            <person name="Wei J."/>
            <person name="Que T."/>
            <person name="Du C."/>
            <person name="Cheng J."/>
            <person name="Dai P."/>
            <person name="Han X."/>
            <person name="Huang E."/>
            <person name="Gao Y."/>
            <person name="Liu J."/>
            <person name="Shao H."/>
            <person name="Ye R."/>
            <person name="Li L."/>
            <person name="Wei W."/>
            <person name="Wang X."/>
            <person name="Wang C."/>
            <person name="Huo Q."/>
            <person name="Li W."/>
            <person name="Guo W."/>
            <person name="Chen H."/>
            <person name="Chen S."/>
            <person name="Zhou L."/>
            <person name="Zhou L."/>
            <person name="Ni X."/>
            <person name="Tian J."/>
            <person name="Zhou Y."/>
            <person name="Sheng Y."/>
            <person name="Liu T."/>
            <person name="Pan Y."/>
            <person name="Xia L."/>
            <person name="Li J."/>
            <person name="Zhao F."/>
            <person name="Cao W."/>
        </authorList>
    </citation>
    <scope>NUCLEOTIDE SEQUENCE</scope>
    <source>
        <strain evidence="1">Rmic-2018</strain>
        <tissue evidence="1">Larvae</tissue>
    </source>
</reference>
<evidence type="ECO:0000313" key="2">
    <source>
        <dbReference type="Proteomes" id="UP000821866"/>
    </source>
</evidence>
<organism evidence="1 2">
    <name type="scientific">Rhipicephalus microplus</name>
    <name type="common">Cattle tick</name>
    <name type="synonym">Boophilus microplus</name>
    <dbReference type="NCBI Taxonomy" id="6941"/>
    <lineage>
        <taxon>Eukaryota</taxon>
        <taxon>Metazoa</taxon>
        <taxon>Ecdysozoa</taxon>
        <taxon>Arthropoda</taxon>
        <taxon>Chelicerata</taxon>
        <taxon>Arachnida</taxon>
        <taxon>Acari</taxon>
        <taxon>Parasitiformes</taxon>
        <taxon>Ixodida</taxon>
        <taxon>Ixodoidea</taxon>
        <taxon>Ixodidae</taxon>
        <taxon>Rhipicephalinae</taxon>
        <taxon>Rhipicephalus</taxon>
        <taxon>Boophilus</taxon>
    </lineage>
</organism>
<dbReference type="Proteomes" id="UP000821866">
    <property type="component" value="Chromosome 4"/>
</dbReference>
<dbReference type="AlphaFoldDB" id="A0A9J6DY31"/>
<reference evidence="1" key="1">
    <citation type="journal article" date="2020" name="Cell">
        <title>Large-Scale Comparative Analyses of Tick Genomes Elucidate Their Genetic Diversity and Vector Capacities.</title>
        <authorList>
            <consortium name="Tick Genome and Microbiome Consortium (TIGMIC)"/>
            <person name="Jia N."/>
            <person name="Wang J."/>
            <person name="Shi W."/>
            <person name="Du L."/>
            <person name="Sun Y."/>
            <person name="Zhan W."/>
            <person name="Jiang J.F."/>
            <person name="Wang Q."/>
            <person name="Zhang B."/>
            <person name="Ji P."/>
            <person name="Bell-Sakyi L."/>
            <person name="Cui X.M."/>
            <person name="Yuan T.T."/>
            <person name="Jiang B.G."/>
            <person name="Yang W.F."/>
            <person name="Lam T.T."/>
            <person name="Chang Q.C."/>
            <person name="Ding S.J."/>
            <person name="Wang X.J."/>
            <person name="Zhu J.G."/>
            <person name="Ruan X.D."/>
            <person name="Zhao L."/>
            <person name="Wei J.T."/>
            <person name="Ye R.Z."/>
            <person name="Que T.C."/>
            <person name="Du C.H."/>
            <person name="Zhou Y.H."/>
            <person name="Cheng J.X."/>
            <person name="Dai P.F."/>
            <person name="Guo W.B."/>
            <person name="Han X.H."/>
            <person name="Huang E.J."/>
            <person name="Li L.F."/>
            <person name="Wei W."/>
            <person name="Gao Y.C."/>
            <person name="Liu J.Z."/>
            <person name="Shao H.Z."/>
            <person name="Wang X."/>
            <person name="Wang C.C."/>
            <person name="Yang T.C."/>
            <person name="Huo Q.B."/>
            <person name="Li W."/>
            <person name="Chen H.Y."/>
            <person name="Chen S.E."/>
            <person name="Zhou L.G."/>
            <person name="Ni X.B."/>
            <person name="Tian J.H."/>
            <person name="Sheng Y."/>
            <person name="Liu T."/>
            <person name="Pan Y.S."/>
            <person name="Xia L.Y."/>
            <person name="Li J."/>
            <person name="Zhao F."/>
            <person name="Cao W.C."/>
        </authorList>
    </citation>
    <scope>NUCLEOTIDE SEQUENCE</scope>
    <source>
        <strain evidence="1">Rmic-2018</strain>
    </source>
</reference>
<name>A0A9J6DY31_RHIMP</name>
<accession>A0A9J6DY31</accession>
<dbReference type="VEuPathDB" id="VectorBase:LOC119165415"/>
<gene>
    <name evidence="1" type="ORF">HPB51_000124</name>
</gene>
<sequence>MRVGRRWILAEDFRASTAATISELTSTHARKSLVQATTWWNACKTPTMAVQHGKVEPFEASFGGWPSYEELIQAFLRANQFDKKCKVDVFISVIGPKPYALLISLTAPAAPSDKSSELLTQLQSHLSPKPAVIGEKANFHRRCQYEQETIVQFVADMRTLAQDWELGAFWTKPQGTGSLVVCSESIFNVISSLKTRNELYSRQLTVL</sequence>